<protein>
    <submittedName>
        <fullName evidence="1">Uncharacterized protein</fullName>
    </submittedName>
</protein>
<accession>A0A8X6Y5F1</accession>
<dbReference type="EMBL" id="BMAV01015805">
    <property type="protein sequence ID" value="GFY66008.1"/>
    <property type="molecule type" value="Genomic_DNA"/>
</dbReference>
<proteinExistence type="predicted"/>
<dbReference type="Proteomes" id="UP000886998">
    <property type="component" value="Unassembled WGS sequence"/>
</dbReference>
<reference evidence="1" key="1">
    <citation type="submission" date="2020-08" db="EMBL/GenBank/DDBJ databases">
        <title>Multicomponent nature underlies the extraordinary mechanical properties of spider dragline silk.</title>
        <authorList>
            <person name="Kono N."/>
            <person name="Nakamura H."/>
            <person name="Mori M."/>
            <person name="Yoshida Y."/>
            <person name="Ohtoshi R."/>
            <person name="Malay A.D."/>
            <person name="Moran D.A.P."/>
            <person name="Tomita M."/>
            <person name="Numata K."/>
            <person name="Arakawa K."/>
        </authorList>
    </citation>
    <scope>NUCLEOTIDE SEQUENCE</scope>
</reference>
<comment type="caution">
    <text evidence="1">The sequence shown here is derived from an EMBL/GenBank/DDBJ whole genome shotgun (WGS) entry which is preliminary data.</text>
</comment>
<evidence type="ECO:0000313" key="1">
    <source>
        <dbReference type="EMBL" id="GFY66008.1"/>
    </source>
</evidence>
<gene>
    <name evidence="1" type="primary">NCL1_60424</name>
    <name evidence="1" type="ORF">TNIN_100981</name>
</gene>
<organism evidence="1 2">
    <name type="scientific">Trichonephila inaurata madagascariensis</name>
    <dbReference type="NCBI Taxonomy" id="2747483"/>
    <lineage>
        <taxon>Eukaryota</taxon>
        <taxon>Metazoa</taxon>
        <taxon>Ecdysozoa</taxon>
        <taxon>Arthropoda</taxon>
        <taxon>Chelicerata</taxon>
        <taxon>Arachnida</taxon>
        <taxon>Araneae</taxon>
        <taxon>Araneomorphae</taxon>
        <taxon>Entelegynae</taxon>
        <taxon>Araneoidea</taxon>
        <taxon>Nephilidae</taxon>
        <taxon>Trichonephila</taxon>
        <taxon>Trichonephila inaurata</taxon>
    </lineage>
</organism>
<evidence type="ECO:0000313" key="2">
    <source>
        <dbReference type="Proteomes" id="UP000886998"/>
    </source>
</evidence>
<sequence>MIVSTMVVLRILETSLYLFFSVIVDYIQVDLASFLEILGCVSVVDVIKNFIGLYFESITQVQECKIIVGRDDDKFERVGIPVVLEYLKIFKMCEGLGLQAQFAAESDRKIWVAKKKPRPISKVNSKTILMFCEALNLDVKLAHSPAREYLQENQLKLVKLLPVVHSISIFKMCEALGLNVKLNAEI</sequence>
<dbReference type="AlphaFoldDB" id="A0A8X6Y5F1"/>
<name>A0A8X6Y5F1_9ARAC</name>
<keyword evidence="2" id="KW-1185">Reference proteome</keyword>